<evidence type="ECO:0000313" key="2">
    <source>
        <dbReference type="EMBL" id="KAJ1209110.1"/>
    </source>
</evidence>
<gene>
    <name evidence="2" type="ORF">NDU88_004489</name>
</gene>
<dbReference type="EMBL" id="JANPWB010000002">
    <property type="protein sequence ID" value="KAJ1209110.1"/>
    <property type="molecule type" value="Genomic_DNA"/>
</dbReference>
<name>A0AAV7W8A1_PLEWA</name>
<keyword evidence="3" id="KW-1185">Reference proteome</keyword>
<proteinExistence type="predicted"/>
<feature type="region of interest" description="Disordered" evidence="1">
    <location>
        <begin position="113"/>
        <end position="139"/>
    </location>
</feature>
<comment type="caution">
    <text evidence="2">The sequence shown here is derived from an EMBL/GenBank/DDBJ whole genome shotgun (WGS) entry which is preliminary data.</text>
</comment>
<organism evidence="2 3">
    <name type="scientific">Pleurodeles waltl</name>
    <name type="common">Iberian ribbed newt</name>
    <dbReference type="NCBI Taxonomy" id="8319"/>
    <lineage>
        <taxon>Eukaryota</taxon>
        <taxon>Metazoa</taxon>
        <taxon>Chordata</taxon>
        <taxon>Craniata</taxon>
        <taxon>Vertebrata</taxon>
        <taxon>Euteleostomi</taxon>
        <taxon>Amphibia</taxon>
        <taxon>Batrachia</taxon>
        <taxon>Caudata</taxon>
        <taxon>Salamandroidea</taxon>
        <taxon>Salamandridae</taxon>
        <taxon>Pleurodelinae</taxon>
        <taxon>Pleurodeles</taxon>
    </lineage>
</organism>
<evidence type="ECO:0000313" key="3">
    <source>
        <dbReference type="Proteomes" id="UP001066276"/>
    </source>
</evidence>
<evidence type="ECO:0000256" key="1">
    <source>
        <dbReference type="SAM" id="MobiDB-lite"/>
    </source>
</evidence>
<dbReference type="Proteomes" id="UP001066276">
    <property type="component" value="Chromosome 1_2"/>
</dbReference>
<protein>
    <submittedName>
        <fullName evidence="2">Uncharacterized protein</fullName>
    </submittedName>
</protein>
<sequence>MFIFSLRPLELRPRLLLNPCSACKRDPTGGVLGSRVASSRRSSLFKEHRAVLGAWGDFPAGVVSPRSAVLPPGSLLCFNDAGSEDPVSAGGPAAAGKLPDLLRRWRHVTDLGPGDCSGRPETRGFNRRSSPARNNPHPCERAEMFTLNEDVGALYRG</sequence>
<accession>A0AAV7W8A1</accession>
<dbReference type="AlphaFoldDB" id="A0AAV7W8A1"/>
<reference evidence="2" key="1">
    <citation type="journal article" date="2022" name="bioRxiv">
        <title>Sequencing and chromosome-scale assembly of the giantPleurodeles waltlgenome.</title>
        <authorList>
            <person name="Brown T."/>
            <person name="Elewa A."/>
            <person name="Iarovenko S."/>
            <person name="Subramanian E."/>
            <person name="Araus A.J."/>
            <person name="Petzold A."/>
            <person name="Susuki M."/>
            <person name="Suzuki K.-i.T."/>
            <person name="Hayashi T."/>
            <person name="Toyoda A."/>
            <person name="Oliveira C."/>
            <person name="Osipova E."/>
            <person name="Leigh N.D."/>
            <person name="Simon A."/>
            <person name="Yun M.H."/>
        </authorList>
    </citation>
    <scope>NUCLEOTIDE SEQUENCE</scope>
    <source>
        <strain evidence="2">20211129_DDA</strain>
        <tissue evidence="2">Liver</tissue>
    </source>
</reference>